<evidence type="ECO:0000313" key="3">
    <source>
        <dbReference type="Proteomes" id="UP000031672"/>
    </source>
</evidence>
<dbReference type="PROSITE" id="PS51819">
    <property type="entry name" value="VOC"/>
    <property type="match status" value="1"/>
</dbReference>
<accession>A0A0C2NJU0</accession>
<keyword evidence="3" id="KW-1185">Reference proteome</keyword>
<dbReference type="OrthoDB" id="9800438at2"/>
<dbReference type="Proteomes" id="UP000031672">
    <property type="component" value="Unassembled WGS sequence"/>
</dbReference>
<dbReference type="Gene3D" id="3.10.180.10">
    <property type="entry name" value="2,3-Dihydroxybiphenyl 1,2-Dioxygenase, domain 1"/>
    <property type="match status" value="1"/>
</dbReference>
<gene>
    <name evidence="2" type="ORF">OJ16_04700</name>
</gene>
<dbReference type="STRING" id="1461322.OJ16_04700"/>
<name>A0A0C2NJU0_9VIBR</name>
<dbReference type="PANTHER" id="PTHR35006:SF2">
    <property type="entry name" value="GLYOXALASE FAMILY PROTEIN (AFU_ORTHOLOGUE AFUA_5G14830)"/>
    <property type="match status" value="1"/>
</dbReference>
<dbReference type="InterPro" id="IPR004360">
    <property type="entry name" value="Glyas_Fos-R_dOase_dom"/>
</dbReference>
<dbReference type="EMBL" id="JTKH01000006">
    <property type="protein sequence ID" value="KII80607.1"/>
    <property type="molecule type" value="Genomic_DNA"/>
</dbReference>
<feature type="domain" description="VOC" evidence="1">
    <location>
        <begin position="1"/>
        <end position="121"/>
    </location>
</feature>
<dbReference type="GO" id="GO:0016829">
    <property type="term" value="F:lyase activity"/>
    <property type="evidence" value="ECO:0007669"/>
    <property type="project" value="UniProtKB-KW"/>
</dbReference>
<evidence type="ECO:0000259" key="1">
    <source>
        <dbReference type="PROSITE" id="PS51819"/>
    </source>
</evidence>
<dbReference type="Pfam" id="PF00903">
    <property type="entry name" value="Glyoxalase"/>
    <property type="match status" value="1"/>
</dbReference>
<dbReference type="RefSeq" id="WP_040987928.1">
    <property type="nucleotide sequence ID" value="NZ_JBFRUC010000030.1"/>
</dbReference>
<dbReference type="PANTHER" id="PTHR35006">
    <property type="entry name" value="GLYOXALASE FAMILY PROTEIN (AFU_ORTHOLOGUE AFUA_5G14830)"/>
    <property type="match status" value="1"/>
</dbReference>
<keyword evidence="2" id="KW-0456">Lyase</keyword>
<accession>A0A0C2P2I0</accession>
<dbReference type="InterPro" id="IPR037523">
    <property type="entry name" value="VOC_core"/>
</dbReference>
<reference evidence="2 3" key="1">
    <citation type="submission" date="2014-11" db="EMBL/GenBank/DDBJ databases">
        <title>Draft Genome Sequence of Vibrio piscirenalis strains CECT 8603T and CECT 8604, two marine Gammaproteobacterium isolated from cultured gilthead sea bream (Sparus aurata).</title>
        <authorList>
            <person name="Arahal D.R."/>
            <person name="Rodrigo-Torres L."/>
            <person name="Lucena T."/>
            <person name="Pujalte M.J."/>
        </authorList>
    </citation>
    <scope>NUCLEOTIDE SEQUENCE [LARGE SCALE GENOMIC DNA]</scope>
    <source>
        <strain evidence="2 3">DCR 1-4-2</strain>
    </source>
</reference>
<dbReference type="InterPro" id="IPR029068">
    <property type="entry name" value="Glyas_Bleomycin-R_OHBP_Dase"/>
</dbReference>
<protein>
    <submittedName>
        <fullName evidence="2">Lactoylglutathione lyase</fullName>
    </submittedName>
</protein>
<organism evidence="2 3">
    <name type="scientific">Vibrio renipiscarius</name>
    <dbReference type="NCBI Taxonomy" id="1461322"/>
    <lineage>
        <taxon>Bacteria</taxon>
        <taxon>Pseudomonadati</taxon>
        <taxon>Pseudomonadota</taxon>
        <taxon>Gammaproteobacteria</taxon>
        <taxon>Vibrionales</taxon>
        <taxon>Vibrionaceae</taxon>
        <taxon>Vibrio</taxon>
    </lineage>
</organism>
<dbReference type="AlphaFoldDB" id="A0A0C2NJU0"/>
<comment type="caution">
    <text evidence="2">The sequence shown here is derived from an EMBL/GenBank/DDBJ whole genome shotgun (WGS) entry which is preliminary data.</text>
</comment>
<dbReference type="SUPFAM" id="SSF54593">
    <property type="entry name" value="Glyoxalase/Bleomycin resistance protein/Dihydroxybiphenyl dioxygenase"/>
    <property type="match status" value="1"/>
</dbReference>
<dbReference type="CDD" id="cd07262">
    <property type="entry name" value="VOC_like"/>
    <property type="match status" value="1"/>
</dbReference>
<sequence>MIDHVTLSVSDLERSKKFYEEAFGPLGYKLAFGEPGKFWAFDLGKGFLFEICSAKAKGALTSFHIAFRVPSQQKVHEFYEAALLAGAKDNGAPGPRPQYTENYYACFVHDPDGHNIEAMFDNWAV</sequence>
<evidence type="ECO:0000313" key="2">
    <source>
        <dbReference type="EMBL" id="KII80607.1"/>
    </source>
</evidence>
<proteinExistence type="predicted"/>